<dbReference type="GO" id="GO:0005886">
    <property type="term" value="C:plasma membrane"/>
    <property type="evidence" value="ECO:0007669"/>
    <property type="project" value="UniProtKB-SubCell"/>
</dbReference>
<dbReference type="AlphaFoldDB" id="A0A5P1I6A2"/>
<reference evidence="8" key="1">
    <citation type="submission" date="2018-12" db="EMBL/GenBank/DDBJ databases">
        <authorList>
            <person name="Matos A.P."/>
            <person name="Cayo R."/>
            <person name="Almeida L.G.P."/>
            <person name="Streling A.P."/>
            <person name="Nodari C.S."/>
            <person name="Martins W.M.B.S."/>
            <person name="Narciso A.C."/>
            <person name="Silva R.M."/>
            <person name="Vasconcelos A.T.R."/>
            <person name="Gales A.C."/>
        </authorList>
    </citation>
    <scope>NUCLEOTIDE SEQUENCE</scope>
    <source>
        <strain evidence="8">Asp-1069</strain>
        <plasmid evidence="8">pAs1069_b</plasmid>
    </source>
</reference>
<keyword evidence="8" id="KW-0614">Plasmid</keyword>
<evidence type="ECO:0000256" key="2">
    <source>
        <dbReference type="ARBA" id="ARBA00008806"/>
    </source>
</evidence>
<keyword evidence="4 7" id="KW-0812">Transmembrane</keyword>
<name>A0A5P1I6A2_9GAMM</name>
<dbReference type="InterPro" id="IPR027417">
    <property type="entry name" value="P-loop_NTPase"/>
</dbReference>
<dbReference type="CDD" id="cd01127">
    <property type="entry name" value="TrwB_TraG_TraD_VirD4"/>
    <property type="match status" value="2"/>
</dbReference>
<proteinExistence type="inferred from homology"/>
<dbReference type="RefSeq" id="WP_033845665.1">
    <property type="nucleotide sequence ID" value="NZ_MK323041.1"/>
</dbReference>
<feature type="transmembrane region" description="Helical" evidence="7">
    <location>
        <begin position="6"/>
        <end position="29"/>
    </location>
</feature>
<keyword evidence="5 7" id="KW-1133">Transmembrane helix</keyword>
<comment type="similarity">
    <text evidence="2">Belongs to the VirD4/TraG family.</text>
</comment>
<organism evidence="8">
    <name type="scientific">Acinetobacter seifertii</name>
    <dbReference type="NCBI Taxonomy" id="1530123"/>
    <lineage>
        <taxon>Bacteria</taxon>
        <taxon>Pseudomonadati</taxon>
        <taxon>Pseudomonadota</taxon>
        <taxon>Gammaproteobacteria</taxon>
        <taxon>Moraxellales</taxon>
        <taxon>Moraxellaceae</taxon>
        <taxon>Acinetobacter</taxon>
        <taxon>Acinetobacter calcoaceticus/baumannii complex</taxon>
    </lineage>
</organism>
<dbReference type="InterPro" id="IPR051539">
    <property type="entry name" value="T4SS-coupling_protein"/>
</dbReference>
<gene>
    <name evidence="8" type="primary">trwB</name>
    <name evidence="8" type="ORF">ASP1069_00111</name>
</gene>
<feature type="transmembrane region" description="Helical" evidence="7">
    <location>
        <begin position="79"/>
        <end position="100"/>
    </location>
</feature>
<feature type="transmembrane region" description="Helical" evidence="7">
    <location>
        <begin position="49"/>
        <end position="67"/>
    </location>
</feature>
<evidence type="ECO:0000256" key="3">
    <source>
        <dbReference type="ARBA" id="ARBA00022475"/>
    </source>
</evidence>
<evidence type="ECO:0000256" key="1">
    <source>
        <dbReference type="ARBA" id="ARBA00004651"/>
    </source>
</evidence>
<protein>
    <submittedName>
        <fullName evidence="8">T4SS_TraD/Type IV secretory system-Conjugative DNA transfer family protein</fullName>
    </submittedName>
</protein>
<evidence type="ECO:0000256" key="7">
    <source>
        <dbReference type="SAM" id="Phobius"/>
    </source>
</evidence>
<dbReference type="EMBL" id="MK323041">
    <property type="protein sequence ID" value="QBK17985.1"/>
    <property type="molecule type" value="Genomic_DNA"/>
</dbReference>
<dbReference type="PANTHER" id="PTHR37937:SF1">
    <property type="entry name" value="CONJUGATIVE TRANSFER: DNA TRANSPORT"/>
    <property type="match status" value="1"/>
</dbReference>
<keyword evidence="6 7" id="KW-0472">Membrane</keyword>
<evidence type="ECO:0000313" key="8">
    <source>
        <dbReference type="EMBL" id="QBK17985.1"/>
    </source>
</evidence>
<dbReference type="InterPro" id="IPR003688">
    <property type="entry name" value="TraG/VirD4"/>
</dbReference>
<evidence type="ECO:0000256" key="6">
    <source>
        <dbReference type="ARBA" id="ARBA00023136"/>
    </source>
</evidence>
<evidence type="ECO:0000256" key="4">
    <source>
        <dbReference type="ARBA" id="ARBA00022692"/>
    </source>
</evidence>
<dbReference type="Gene3D" id="3.40.50.300">
    <property type="entry name" value="P-loop containing nucleotide triphosphate hydrolases"/>
    <property type="match status" value="1"/>
</dbReference>
<dbReference type="Pfam" id="PF02534">
    <property type="entry name" value="T4SS-DNA_transf"/>
    <property type="match status" value="1"/>
</dbReference>
<geneLocation type="plasmid" evidence="8">
    <name>pAs1069_b</name>
</geneLocation>
<accession>A0A5P1I6A2</accession>
<dbReference type="SUPFAM" id="SSF52540">
    <property type="entry name" value="P-loop containing nucleoside triphosphate hydrolases"/>
    <property type="match status" value="1"/>
</dbReference>
<sequence>MTFKILLILLFFVAIGLFAAAYFVTNFIISETIGKIKQDQLDDVKRTAAKCSLIPLIILFAGFSYFLRVKFTLQDSEFFIISGIAAILFFLAFFFGAQFIDPKNIEYERKTIEKKQSAEGLGTLLNEVELTEDVGTPLISYILDDQFKEPVRKALRVTNEDRGIVAGVPGAGKTAYLVLQLIDWMESGQSFVATDIKPEIWAILKYNNIFEKFGYKDWVFNPTDINADHYNLFSEVHDSAEFNEVLNIIIPDSDSSDAKVFNDNARRLLKAVLIELGSQASLPNAQRFINSMDDNAELLKTLRQSDNETVSNIAKEITRIAKGDNLFASIMTAVSKAFDFLDDERIRKSISDNAEGFYLKDVLMQPKQAVFLQFDQQYKSSTATLFGATVAHIMRILQANQDRGAVFLALDEIINCAPIPKFTDLLNTIRSANMPTFLYLQSFEGLNRLYGANADRLFLGSSNYKVLFRIDDIATAKEFSQLIGKTEATYFSYDKKKGQGVSNHDIQTHNTSSGDSQSFGLLDIIEPEELIQLPEHTAVVMYKGTFGTLNMPKYWELFDMPIRIKKASPSDYLNYEKTAI</sequence>
<comment type="subcellular location">
    <subcellularLocation>
        <location evidence="1">Cell membrane</location>
        <topology evidence="1">Multi-pass membrane protein</topology>
    </subcellularLocation>
</comment>
<keyword evidence="3" id="KW-1003">Cell membrane</keyword>
<dbReference type="PANTHER" id="PTHR37937">
    <property type="entry name" value="CONJUGATIVE TRANSFER: DNA TRANSPORT"/>
    <property type="match status" value="1"/>
</dbReference>
<evidence type="ECO:0000256" key="5">
    <source>
        <dbReference type="ARBA" id="ARBA00022989"/>
    </source>
</evidence>